<dbReference type="Proteomes" id="UP001296993">
    <property type="component" value="Unassembled WGS sequence"/>
</dbReference>
<evidence type="ECO:0000313" key="6">
    <source>
        <dbReference type="Proteomes" id="UP001296993"/>
    </source>
</evidence>
<organism evidence="5 6">
    <name type="scientific">Paeniglutamicibacter kerguelensis</name>
    <dbReference type="NCBI Taxonomy" id="254788"/>
    <lineage>
        <taxon>Bacteria</taxon>
        <taxon>Bacillati</taxon>
        <taxon>Actinomycetota</taxon>
        <taxon>Actinomycetes</taxon>
        <taxon>Micrococcales</taxon>
        <taxon>Micrococcaceae</taxon>
        <taxon>Paeniglutamicibacter</taxon>
    </lineage>
</organism>
<comment type="pathway">
    <text evidence="1">Metabolic intermediate biosynthesis; chorismate biosynthesis; chorismate from D-erythrose 4-phosphate and phosphoenolpyruvate: step 4/7.</text>
</comment>
<evidence type="ECO:0000259" key="3">
    <source>
        <dbReference type="Pfam" id="PF08501"/>
    </source>
</evidence>
<dbReference type="RefSeq" id="WP_209997064.1">
    <property type="nucleotide sequence ID" value="NZ_BAAAJY010000003.1"/>
</dbReference>
<dbReference type="Pfam" id="PF18317">
    <property type="entry name" value="SDH_C"/>
    <property type="match status" value="1"/>
</dbReference>
<keyword evidence="2" id="KW-0057">Aromatic amino acid biosynthesis</keyword>
<protein>
    <submittedName>
        <fullName evidence="5">Shikimate dehydrogenase</fullName>
        <ecNumber evidence="5">1.1.1.25</ecNumber>
    </submittedName>
</protein>
<dbReference type="PANTHER" id="PTHR21089:SF1">
    <property type="entry name" value="BIFUNCTIONAL 3-DEHYDROQUINATE DEHYDRATASE_SHIKIMATE DEHYDROGENASE, CHLOROPLASTIC"/>
    <property type="match status" value="1"/>
</dbReference>
<dbReference type="PANTHER" id="PTHR21089">
    <property type="entry name" value="SHIKIMATE DEHYDROGENASE"/>
    <property type="match status" value="1"/>
</dbReference>
<accession>A0ABS4XCB0</accession>
<dbReference type="Pfam" id="PF08501">
    <property type="entry name" value="Shikimate_dh_N"/>
    <property type="match status" value="1"/>
</dbReference>
<dbReference type="SUPFAM" id="SSF51735">
    <property type="entry name" value="NAD(P)-binding Rossmann-fold domains"/>
    <property type="match status" value="1"/>
</dbReference>
<dbReference type="Gene3D" id="3.40.50.10860">
    <property type="entry name" value="Leucine Dehydrogenase, chain A, domain 1"/>
    <property type="match status" value="1"/>
</dbReference>
<dbReference type="EMBL" id="JAGIOF010000001">
    <property type="protein sequence ID" value="MBP2386100.1"/>
    <property type="molecule type" value="Genomic_DNA"/>
</dbReference>
<keyword evidence="2" id="KW-0028">Amino-acid biosynthesis</keyword>
<feature type="domain" description="SDH C-terminal" evidence="4">
    <location>
        <begin position="259"/>
        <end position="278"/>
    </location>
</feature>
<sequence>MTGGHPAPGARAAVLGHPIGHSRSPLLHSTAYRELGVQIDYTAIDVLPEQAAQFAERLRTEPGWVGVSVTMPMKDALIPYVDEPSERVRRLGALNTIVVSRDAGGVRLLAENTDVEGIIRALGVDLGTDSPAAAGQRIAILGNGNTALAALEACALMGAGHVDLLVRNPERAHDALKLAGILGLRATALPYTEAAPRLPGYDAVISTLPAHAADSWVQVLGLGAGVIKPGAVLLDVAYDPWPSALANAWEAAGGLVVSGLSMLVHQGVEQVKLFSGIQVADWGRVTNVMCDAVGVPRP</sequence>
<dbReference type="SUPFAM" id="SSF53223">
    <property type="entry name" value="Aminoacid dehydrogenase-like, N-terminal domain"/>
    <property type="match status" value="1"/>
</dbReference>
<dbReference type="CDD" id="cd01065">
    <property type="entry name" value="NAD_bind_Shikimate_DH"/>
    <property type="match status" value="1"/>
</dbReference>
<evidence type="ECO:0000313" key="5">
    <source>
        <dbReference type="EMBL" id="MBP2386100.1"/>
    </source>
</evidence>
<feature type="domain" description="Shikimate dehydrogenase substrate binding N-terminal" evidence="3">
    <location>
        <begin position="14"/>
        <end position="97"/>
    </location>
</feature>
<name>A0ABS4XCB0_9MICC</name>
<comment type="caution">
    <text evidence="5">The sequence shown here is derived from an EMBL/GenBank/DDBJ whole genome shotgun (WGS) entry which is preliminary data.</text>
</comment>
<reference evidence="5 6" key="1">
    <citation type="submission" date="2021-03" db="EMBL/GenBank/DDBJ databases">
        <title>Sequencing the genomes of 1000 actinobacteria strains.</title>
        <authorList>
            <person name="Klenk H.-P."/>
        </authorList>
    </citation>
    <scope>NUCLEOTIDE SEQUENCE [LARGE SCALE GENOMIC DNA]</scope>
    <source>
        <strain evidence="5 6">DSM 15797</strain>
    </source>
</reference>
<dbReference type="InterPro" id="IPR036291">
    <property type="entry name" value="NAD(P)-bd_dom_sf"/>
</dbReference>
<dbReference type="EC" id="1.1.1.25" evidence="5"/>
<dbReference type="Gene3D" id="3.40.50.720">
    <property type="entry name" value="NAD(P)-binding Rossmann-like Domain"/>
    <property type="match status" value="1"/>
</dbReference>
<dbReference type="InterPro" id="IPR041121">
    <property type="entry name" value="SDH_C"/>
</dbReference>
<evidence type="ECO:0000256" key="2">
    <source>
        <dbReference type="ARBA" id="ARBA00023141"/>
    </source>
</evidence>
<gene>
    <name evidence="5" type="ORF">JOF47_001611</name>
</gene>
<proteinExistence type="predicted"/>
<keyword evidence="6" id="KW-1185">Reference proteome</keyword>
<keyword evidence="5" id="KW-0560">Oxidoreductase</keyword>
<evidence type="ECO:0000256" key="1">
    <source>
        <dbReference type="ARBA" id="ARBA00004871"/>
    </source>
</evidence>
<evidence type="ECO:0000259" key="4">
    <source>
        <dbReference type="Pfam" id="PF18317"/>
    </source>
</evidence>
<dbReference type="GO" id="GO:0004764">
    <property type="term" value="F:shikimate 3-dehydrogenase (NADP+) activity"/>
    <property type="evidence" value="ECO:0007669"/>
    <property type="project" value="UniProtKB-EC"/>
</dbReference>
<dbReference type="InterPro" id="IPR022893">
    <property type="entry name" value="Shikimate_DH_fam"/>
</dbReference>
<dbReference type="InterPro" id="IPR046346">
    <property type="entry name" value="Aminoacid_DH-like_N_sf"/>
</dbReference>
<dbReference type="InterPro" id="IPR013708">
    <property type="entry name" value="Shikimate_DH-bd_N"/>
</dbReference>